<keyword evidence="9 10" id="KW-1208">Phospholipid metabolism</keyword>
<keyword evidence="2 10" id="KW-0444">Lipid biosynthesis</keyword>
<evidence type="ECO:0000256" key="1">
    <source>
        <dbReference type="ARBA" id="ARBA00022475"/>
    </source>
</evidence>
<dbReference type="Pfam" id="PF02660">
    <property type="entry name" value="G3P_acyltransf"/>
    <property type="match status" value="1"/>
</dbReference>
<dbReference type="OrthoDB" id="9777124at2"/>
<dbReference type="SMART" id="SM01207">
    <property type="entry name" value="G3P_acyltransf"/>
    <property type="match status" value="1"/>
</dbReference>
<feature type="transmembrane region" description="Helical" evidence="10">
    <location>
        <begin position="6"/>
        <end position="27"/>
    </location>
</feature>
<comment type="subcellular location">
    <subcellularLocation>
        <location evidence="10">Cell membrane</location>
        <topology evidence="10">Multi-pass membrane protein</topology>
    </subcellularLocation>
</comment>
<keyword evidence="12" id="KW-1185">Reference proteome</keyword>
<dbReference type="UniPathway" id="UPA00085"/>
<dbReference type="NCBIfam" id="TIGR00023">
    <property type="entry name" value="glycerol-3-phosphate 1-O-acyltransferase PlsY"/>
    <property type="match status" value="1"/>
</dbReference>
<keyword evidence="3 10" id="KW-0808">Transferase</keyword>
<accession>A0A3D9IFI4</accession>
<dbReference type="GO" id="GO:0005886">
    <property type="term" value="C:plasma membrane"/>
    <property type="evidence" value="ECO:0007669"/>
    <property type="project" value="UniProtKB-SubCell"/>
</dbReference>
<comment type="subunit">
    <text evidence="10">Probably interacts with PlsX.</text>
</comment>
<keyword evidence="4 10" id="KW-0812">Transmembrane</keyword>
<feature type="transmembrane region" description="Helical" evidence="10">
    <location>
        <begin position="54"/>
        <end position="75"/>
    </location>
</feature>
<reference evidence="11 12" key="1">
    <citation type="submission" date="2018-07" db="EMBL/GenBank/DDBJ databases">
        <title>Genomic Encyclopedia of Type Strains, Phase III (KMG-III): the genomes of soil and plant-associated and newly described type strains.</title>
        <authorList>
            <person name="Whitman W."/>
        </authorList>
    </citation>
    <scope>NUCLEOTIDE SEQUENCE [LARGE SCALE GENOMIC DNA]</scope>
    <source>
        <strain evidence="11 12">CECT 8236</strain>
    </source>
</reference>
<dbReference type="GO" id="GO:0008654">
    <property type="term" value="P:phospholipid biosynthetic process"/>
    <property type="evidence" value="ECO:0007669"/>
    <property type="project" value="UniProtKB-UniRule"/>
</dbReference>
<dbReference type="PANTHER" id="PTHR30309:SF0">
    <property type="entry name" value="GLYCEROL-3-PHOSPHATE ACYLTRANSFERASE-RELATED"/>
    <property type="match status" value="1"/>
</dbReference>
<dbReference type="GO" id="GO:0043772">
    <property type="term" value="F:acyl-phosphate glycerol-3-phosphate acyltransferase activity"/>
    <property type="evidence" value="ECO:0007669"/>
    <property type="project" value="UniProtKB-UniRule"/>
</dbReference>
<comment type="catalytic activity">
    <reaction evidence="10">
        <text>an acyl phosphate + sn-glycerol 3-phosphate = a 1-acyl-sn-glycero-3-phosphate + phosphate</text>
        <dbReference type="Rhea" id="RHEA:34075"/>
        <dbReference type="ChEBI" id="CHEBI:43474"/>
        <dbReference type="ChEBI" id="CHEBI:57597"/>
        <dbReference type="ChEBI" id="CHEBI:57970"/>
        <dbReference type="ChEBI" id="CHEBI:59918"/>
        <dbReference type="EC" id="2.3.1.275"/>
    </reaction>
</comment>
<gene>
    <name evidence="10" type="primary">plsY</name>
    <name evidence="11" type="ORF">DFP95_106262</name>
</gene>
<evidence type="ECO:0000256" key="6">
    <source>
        <dbReference type="ARBA" id="ARBA00023098"/>
    </source>
</evidence>
<evidence type="ECO:0000256" key="9">
    <source>
        <dbReference type="ARBA" id="ARBA00023264"/>
    </source>
</evidence>
<comment type="similarity">
    <text evidence="10">Belongs to the PlsY family.</text>
</comment>
<dbReference type="EMBL" id="QRDY01000006">
    <property type="protein sequence ID" value="RED60470.1"/>
    <property type="molecule type" value="Genomic_DNA"/>
</dbReference>
<evidence type="ECO:0000313" key="11">
    <source>
        <dbReference type="EMBL" id="RED60470.1"/>
    </source>
</evidence>
<dbReference type="EC" id="2.3.1.275" evidence="10"/>
<dbReference type="PANTHER" id="PTHR30309">
    <property type="entry name" value="INNER MEMBRANE PROTEIN YGIH"/>
    <property type="match status" value="1"/>
</dbReference>
<keyword evidence="1 10" id="KW-1003">Cell membrane</keyword>
<dbReference type="AlphaFoldDB" id="A0A3D9IFI4"/>
<keyword evidence="5 10" id="KW-1133">Transmembrane helix</keyword>
<dbReference type="Proteomes" id="UP000256869">
    <property type="component" value="Unassembled WGS sequence"/>
</dbReference>
<organism evidence="11 12">
    <name type="scientific">Cohnella lupini</name>
    <dbReference type="NCBI Taxonomy" id="1294267"/>
    <lineage>
        <taxon>Bacteria</taxon>
        <taxon>Bacillati</taxon>
        <taxon>Bacillota</taxon>
        <taxon>Bacilli</taxon>
        <taxon>Bacillales</taxon>
        <taxon>Paenibacillaceae</taxon>
        <taxon>Cohnella</taxon>
    </lineage>
</organism>
<evidence type="ECO:0000256" key="5">
    <source>
        <dbReference type="ARBA" id="ARBA00022989"/>
    </source>
</evidence>
<dbReference type="HAMAP" id="MF_01043">
    <property type="entry name" value="PlsY"/>
    <property type="match status" value="1"/>
</dbReference>
<proteinExistence type="inferred from homology"/>
<evidence type="ECO:0000256" key="7">
    <source>
        <dbReference type="ARBA" id="ARBA00023136"/>
    </source>
</evidence>
<dbReference type="RefSeq" id="WP_115993174.1">
    <property type="nucleotide sequence ID" value="NZ_QRDY01000006.1"/>
</dbReference>
<evidence type="ECO:0000256" key="2">
    <source>
        <dbReference type="ARBA" id="ARBA00022516"/>
    </source>
</evidence>
<feature type="transmembrane region" description="Helical" evidence="10">
    <location>
        <begin position="145"/>
        <end position="176"/>
    </location>
</feature>
<comment type="function">
    <text evidence="10">Catalyzes the transfer of an acyl group from acyl-phosphate (acyl-PO(4)) to glycerol-3-phosphate (G3P) to form lysophosphatidic acid (LPA). This enzyme utilizes acyl-phosphate as fatty acyl donor, but not acyl-CoA or acyl-ACP.</text>
</comment>
<keyword evidence="11" id="KW-0012">Acyltransferase</keyword>
<keyword evidence="8 10" id="KW-0594">Phospholipid biosynthesis</keyword>
<evidence type="ECO:0000256" key="3">
    <source>
        <dbReference type="ARBA" id="ARBA00022679"/>
    </source>
</evidence>
<dbReference type="InterPro" id="IPR003811">
    <property type="entry name" value="G3P_acylTferase_PlsY"/>
</dbReference>
<evidence type="ECO:0000313" key="12">
    <source>
        <dbReference type="Proteomes" id="UP000256869"/>
    </source>
</evidence>
<name>A0A3D9IFI4_9BACL</name>
<protein>
    <recommendedName>
        <fullName evidence="10">Glycerol-3-phosphate acyltransferase</fullName>
    </recommendedName>
    <alternativeName>
        <fullName evidence="10">Acyl-PO4 G3P acyltransferase</fullName>
    </alternativeName>
    <alternativeName>
        <fullName evidence="10">Acyl-phosphate--glycerol-3-phosphate acyltransferase</fullName>
    </alternativeName>
    <alternativeName>
        <fullName evidence="10">G3P acyltransferase</fullName>
        <shortName evidence="10">GPAT</shortName>
        <ecNumber evidence="10">2.3.1.275</ecNumber>
    </alternativeName>
    <alternativeName>
        <fullName evidence="10">Lysophosphatidic acid synthase</fullName>
        <shortName evidence="10">LPA synthase</shortName>
    </alternativeName>
</protein>
<comment type="caution">
    <text evidence="11">The sequence shown here is derived from an EMBL/GenBank/DDBJ whole genome shotgun (WGS) entry which is preliminary data.</text>
</comment>
<evidence type="ECO:0000256" key="10">
    <source>
        <dbReference type="HAMAP-Rule" id="MF_01043"/>
    </source>
</evidence>
<sequence length="205" mass="21949">MLNSIISIVVSYLLGSISFSILFARWLRKIDIRDHGSGNAGATNTLRVLGKGPAIAVFLLDIAKGSVAVLIGLWLRDGGHWVPVVCGLAAIAGHNWPVFFRFKGGKGIATTVGALVIWAFFPTLIAGVIAILVIVFTRYVSLGSMIFAVLLPILFYLFDLEAAYVWGAIAVAILAIARHRKNIVKLVNGTENKLGSSKKGEPHGV</sequence>
<evidence type="ECO:0000256" key="8">
    <source>
        <dbReference type="ARBA" id="ARBA00023209"/>
    </source>
</evidence>
<feature type="transmembrane region" description="Helical" evidence="10">
    <location>
        <begin position="112"/>
        <end position="139"/>
    </location>
</feature>
<keyword evidence="7 10" id="KW-0472">Membrane</keyword>
<comment type="pathway">
    <text evidence="10">Lipid metabolism; phospholipid metabolism.</text>
</comment>
<evidence type="ECO:0000256" key="4">
    <source>
        <dbReference type="ARBA" id="ARBA00022692"/>
    </source>
</evidence>
<keyword evidence="6 10" id="KW-0443">Lipid metabolism</keyword>
<feature type="transmembrane region" description="Helical" evidence="10">
    <location>
        <begin position="81"/>
        <end position="100"/>
    </location>
</feature>